<sequence length="294" mass="34062">MSYDLTFYGTGAAEGIPCPFCDCFLCRNAREKGGKEIRKRTMFRINEEVCIDLGADSFAASQMYGDFIHLQHALITHTHEDHFAYMMMNVRNMAYARTSEPLHLYFTDKAFELVEFFRSQQVLLKGELQQMERDGVIQFHRLEFWQTYQIAGLEVTPLRGNHRGNMDENSALYRIKLPSGKILFYGLDTGYYYPETFDWLREHGPVDYLISECTFGTQPGRGDHPDGHLDWNSCLHLFRQLLEQGTLHAESHIYLTHINHCHNSTHEDLVQMARENADLPCPITVSYDGMQITD</sequence>
<reference evidence="2" key="1">
    <citation type="submission" date="2020-10" db="EMBL/GenBank/DDBJ databases">
        <authorList>
            <person name="Gilroy R."/>
        </authorList>
    </citation>
    <scope>NUCLEOTIDE SEQUENCE</scope>
    <source>
        <strain evidence="2">ChiSjej1B19-7085</strain>
    </source>
</reference>
<protein>
    <recommendedName>
        <fullName evidence="1">Metallo-beta-lactamase domain-containing protein</fullName>
    </recommendedName>
</protein>
<dbReference type="PANTHER" id="PTHR42663">
    <property type="entry name" value="HYDROLASE C777.06C-RELATED-RELATED"/>
    <property type="match status" value="1"/>
</dbReference>
<name>A0A9D1DQ41_9FIRM</name>
<reference evidence="2" key="2">
    <citation type="journal article" date="2021" name="PeerJ">
        <title>Extensive microbial diversity within the chicken gut microbiome revealed by metagenomics and culture.</title>
        <authorList>
            <person name="Gilroy R."/>
            <person name="Ravi A."/>
            <person name="Getino M."/>
            <person name="Pursley I."/>
            <person name="Horton D.L."/>
            <person name="Alikhan N.F."/>
            <person name="Baker D."/>
            <person name="Gharbi K."/>
            <person name="Hall N."/>
            <person name="Watson M."/>
            <person name="Adriaenssens E.M."/>
            <person name="Foster-Nyarko E."/>
            <person name="Jarju S."/>
            <person name="Secka A."/>
            <person name="Antonio M."/>
            <person name="Oren A."/>
            <person name="Chaudhuri R.R."/>
            <person name="La Ragione R."/>
            <person name="Hildebrand F."/>
            <person name="Pallen M.J."/>
        </authorList>
    </citation>
    <scope>NUCLEOTIDE SEQUENCE</scope>
    <source>
        <strain evidence="2">ChiSjej1B19-7085</strain>
    </source>
</reference>
<evidence type="ECO:0000259" key="1">
    <source>
        <dbReference type="Pfam" id="PF12706"/>
    </source>
</evidence>
<dbReference type="PANTHER" id="PTHR42663:SF6">
    <property type="entry name" value="HYDROLASE C777.06C-RELATED"/>
    <property type="match status" value="1"/>
</dbReference>
<dbReference type="Pfam" id="PF12706">
    <property type="entry name" value="Lactamase_B_2"/>
    <property type="match status" value="1"/>
</dbReference>
<accession>A0A9D1DQ41</accession>
<dbReference type="AlphaFoldDB" id="A0A9D1DQ41"/>
<comment type="caution">
    <text evidence="2">The sequence shown here is derived from an EMBL/GenBank/DDBJ whole genome shotgun (WGS) entry which is preliminary data.</text>
</comment>
<evidence type="ECO:0000313" key="3">
    <source>
        <dbReference type="Proteomes" id="UP000886785"/>
    </source>
</evidence>
<dbReference type="Gene3D" id="3.60.15.10">
    <property type="entry name" value="Ribonuclease Z/Hydroxyacylglutathione hydrolase-like"/>
    <property type="match status" value="1"/>
</dbReference>
<dbReference type="InterPro" id="IPR001279">
    <property type="entry name" value="Metallo-B-lactamas"/>
</dbReference>
<gene>
    <name evidence="2" type="ORF">IAA54_04225</name>
</gene>
<feature type="domain" description="Metallo-beta-lactamase" evidence="1">
    <location>
        <begin position="67"/>
        <end position="242"/>
    </location>
</feature>
<dbReference type="SUPFAM" id="SSF56281">
    <property type="entry name" value="Metallo-hydrolase/oxidoreductase"/>
    <property type="match status" value="1"/>
</dbReference>
<dbReference type="Proteomes" id="UP000886785">
    <property type="component" value="Unassembled WGS sequence"/>
</dbReference>
<organism evidence="2 3">
    <name type="scientific">Candidatus Gallacutalibacter pullicola</name>
    <dbReference type="NCBI Taxonomy" id="2840830"/>
    <lineage>
        <taxon>Bacteria</taxon>
        <taxon>Bacillati</taxon>
        <taxon>Bacillota</taxon>
        <taxon>Clostridia</taxon>
        <taxon>Eubacteriales</taxon>
        <taxon>Candidatus Gallacutalibacter</taxon>
    </lineage>
</organism>
<dbReference type="EMBL" id="DVHF01000049">
    <property type="protein sequence ID" value="HIR56852.1"/>
    <property type="molecule type" value="Genomic_DNA"/>
</dbReference>
<proteinExistence type="predicted"/>
<evidence type="ECO:0000313" key="2">
    <source>
        <dbReference type="EMBL" id="HIR56852.1"/>
    </source>
</evidence>
<dbReference type="InterPro" id="IPR036866">
    <property type="entry name" value="RibonucZ/Hydroxyglut_hydro"/>
</dbReference>